<protein>
    <submittedName>
        <fullName evidence="2">SagB family peptide dehydrogenase</fullName>
    </submittedName>
</protein>
<dbReference type="Pfam" id="PF00881">
    <property type="entry name" value="Nitroreductase"/>
    <property type="match status" value="2"/>
</dbReference>
<dbReference type="InterPro" id="IPR000415">
    <property type="entry name" value="Nitroreductase-like"/>
</dbReference>
<dbReference type="InterPro" id="IPR020051">
    <property type="entry name" value="SagB-type_dehydrogenase"/>
</dbReference>
<keyword evidence="3" id="KW-1185">Reference proteome</keyword>
<dbReference type="CDD" id="cd02142">
    <property type="entry name" value="McbC_SagB-like_oxidoreductase"/>
    <property type="match status" value="2"/>
</dbReference>
<evidence type="ECO:0000313" key="3">
    <source>
        <dbReference type="Proteomes" id="UP001500782"/>
    </source>
</evidence>
<dbReference type="InterPro" id="IPR052544">
    <property type="entry name" value="Bacteriocin_Proc_Enz"/>
</dbReference>
<reference evidence="2 3" key="1">
    <citation type="journal article" date="2019" name="Int. J. Syst. Evol. Microbiol.">
        <title>The Global Catalogue of Microorganisms (GCM) 10K type strain sequencing project: providing services to taxonomists for standard genome sequencing and annotation.</title>
        <authorList>
            <consortium name="The Broad Institute Genomics Platform"/>
            <consortium name="The Broad Institute Genome Sequencing Center for Infectious Disease"/>
            <person name="Wu L."/>
            <person name="Ma J."/>
        </authorList>
    </citation>
    <scope>NUCLEOTIDE SEQUENCE [LARGE SCALE GENOMIC DNA]</scope>
    <source>
        <strain evidence="2 3">JCM 9731</strain>
    </source>
</reference>
<gene>
    <name evidence="2" type="ORF">GCM10008967_29570</name>
</gene>
<feature type="domain" description="Nitroreductase" evidence="1">
    <location>
        <begin position="85"/>
        <end position="233"/>
    </location>
</feature>
<dbReference type="Proteomes" id="UP001500782">
    <property type="component" value="Unassembled WGS sequence"/>
</dbReference>
<feature type="domain" description="Nitroreductase" evidence="1">
    <location>
        <begin position="341"/>
        <end position="505"/>
    </location>
</feature>
<dbReference type="SUPFAM" id="SSF55469">
    <property type="entry name" value="FMN-dependent nitroreductase-like"/>
    <property type="match status" value="2"/>
</dbReference>
<dbReference type="EMBL" id="BAAADJ010000052">
    <property type="protein sequence ID" value="GAA0337402.1"/>
    <property type="molecule type" value="Genomic_DNA"/>
</dbReference>
<comment type="caution">
    <text evidence="2">The sequence shown here is derived from an EMBL/GenBank/DDBJ whole genome shotgun (WGS) entry which is preliminary data.</text>
</comment>
<accession>A0ABN0WGX2</accession>
<dbReference type="InterPro" id="IPR029479">
    <property type="entry name" value="Nitroreductase"/>
</dbReference>
<dbReference type="PANTHER" id="PTHR43745">
    <property type="entry name" value="NITROREDUCTASE MJ1384-RELATED"/>
    <property type="match status" value="1"/>
</dbReference>
<dbReference type="RefSeq" id="WP_343800371.1">
    <property type="nucleotide sequence ID" value="NZ_BAAADJ010000052.1"/>
</dbReference>
<dbReference type="Gene3D" id="3.40.109.10">
    <property type="entry name" value="NADH Oxidase"/>
    <property type="match status" value="2"/>
</dbReference>
<sequence>MELETFLHNLHFDIDKVSPPDWEVNWEDAPLPYKLYRGLPVFPLSLEVPLTLEECDVPKQPTLQRISHFLWYTFGQTQISQSPSSPNQESELIQSYRRYAPSGGALYPSELYVYLKLEELPVGVYHYDVAHHRLVCLREGNFDSYIARALGHRCDLSACFGTVFVSTMFWKNFFKYNNFSYRLQGLDTGVVTGQLLEVAKRFGFDSSVYFQYLDRAVNHLLGLNDEEESVYAVIPLTVEPMIWSMGRKGVISDTELCHELEPIQNHHYVQSQRTKPFPMIKKMNEASMLKSTQSFGHIKARESVNGESRVVPLPRMERLSYDLASVCKKRFSPDMDFRIGKVSKEQLATLLQEATSANLYRNDLDEANQKQESRVSLYVCLNNVEGIPDGAYHYDSAAHALREIELGDHRLLLQAGLSAENVNLYQVPFCFHVIGDKNHLAPDLKFRGYRIQQMEAGMLVQRLLLVASALELGGHPLLGFDAKLCDELYKLETQGKTSLIQIPIGPYQPRAWLKGSLRC</sequence>
<dbReference type="PANTHER" id="PTHR43745:SF2">
    <property type="entry name" value="NITROREDUCTASE MJ1384-RELATED"/>
    <property type="match status" value="1"/>
</dbReference>
<name>A0ABN0WGX2_9BACI</name>
<organism evidence="2 3">
    <name type="scientific">Bacillus carboniphilus</name>
    <dbReference type="NCBI Taxonomy" id="86663"/>
    <lineage>
        <taxon>Bacteria</taxon>
        <taxon>Bacillati</taxon>
        <taxon>Bacillota</taxon>
        <taxon>Bacilli</taxon>
        <taxon>Bacillales</taxon>
        <taxon>Bacillaceae</taxon>
        <taxon>Bacillus</taxon>
    </lineage>
</organism>
<proteinExistence type="predicted"/>
<evidence type="ECO:0000259" key="1">
    <source>
        <dbReference type="Pfam" id="PF00881"/>
    </source>
</evidence>
<dbReference type="NCBIfam" id="TIGR03605">
    <property type="entry name" value="antibiot_sagB"/>
    <property type="match status" value="1"/>
</dbReference>
<evidence type="ECO:0000313" key="2">
    <source>
        <dbReference type="EMBL" id="GAA0337402.1"/>
    </source>
</evidence>